<comment type="subcellular location">
    <subcellularLocation>
        <location evidence="1 11">Cytoplasm</location>
    </subcellularLocation>
</comment>
<feature type="region of interest" description="Disordered" evidence="12">
    <location>
        <begin position="468"/>
        <end position="517"/>
    </location>
</feature>
<feature type="compositionally biased region" description="Polar residues" evidence="12">
    <location>
        <begin position="1"/>
        <end position="15"/>
    </location>
</feature>
<sequence>MGNTTETQVDATTVENGKKAFQPREITQEPSTFSLPDEPWTSMFETPCAFEPEYYQRVMLNLIRHPEIASTYLFRAEIFYDSFNDPEGKFIKHIKAEYQPLPCQVPGYALEQTIVRRMIPRNPQRDDPLVQTCHIFRKKEDDGSLRNLVLYIPHAQSASEVPFYHPTVAALAFLHTWPSSASPNASSTTLGQFSIHYRLFPTHPLDNRLTRTALSLLTLINKHSLGQKAGYTKRVHHDQVIPQARFQDTYTRLKTAYAKDLIAGWVEQTPPGKHVFEDLGIAAFLLELWRDMYATPIADDAGGTSSKNEEEGARPHAKESNKPPFPGFVDIGCGNGVLVHVLRAEGYPGWGFDARRRKTWDTFAPAVRAHLKEAVLVPEPFTRAAAATSTTTTTTADGLLTTHLELPDDATANTSFHNGIFPPGTFIVSNHADELTPWTPLLAFLSASPFIAIPCCSHNFAGAKFRAPVQKKPAASEKKEKGEKGEKEREKEGREKGEGKGENTGSLKQKSNGKNQQPSAYATLCDWVARLAADVGFVPEKEMLRIPSTRNAGIIGRKRRGGEGVEEGGEGEGLGLDERLEVVRRLLVREMGGNVDGVGGLEAVGREWVERAGKLGKGQAGGH</sequence>
<evidence type="ECO:0000256" key="12">
    <source>
        <dbReference type="SAM" id="MobiDB-lite"/>
    </source>
</evidence>
<keyword evidence="6 11" id="KW-0489">Methyltransferase</keyword>
<feature type="compositionally biased region" description="Basic and acidic residues" evidence="12">
    <location>
        <begin position="474"/>
        <end position="501"/>
    </location>
</feature>
<comment type="caution">
    <text evidence="13">The sequence shown here is derived from an EMBL/GenBank/DDBJ whole genome shotgun (WGS) entry which is preliminary data.</text>
</comment>
<evidence type="ECO:0000256" key="1">
    <source>
        <dbReference type="ARBA" id="ARBA00004496"/>
    </source>
</evidence>
<feature type="compositionally biased region" description="Basic and acidic residues" evidence="12">
    <location>
        <begin position="307"/>
        <end position="321"/>
    </location>
</feature>
<dbReference type="Pfam" id="PF07757">
    <property type="entry name" value="AdoMet_MTase"/>
    <property type="match status" value="2"/>
</dbReference>
<evidence type="ECO:0000256" key="10">
    <source>
        <dbReference type="ARBA" id="ARBA00047957"/>
    </source>
</evidence>
<organism evidence="13 14">
    <name type="scientific">Diplodia seriata</name>
    <dbReference type="NCBI Taxonomy" id="420778"/>
    <lineage>
        <taxon>Eukaryota</taxon>
        <taxon>Fungi</taxon>
        <taxon>Dikarya</taxon>
        <taxon>Ascomycota</taxon>
        <taxon>Pezizomycotina</taxon>
        <taxon>Dothideomycetes</taxon>
        <taxon>Dothideomycetes incertae sedis</taxon>
        <taxon>Botryosphaeriales</taxon>
        <taxon>Botryosphaeriaceae</taxon>
        <taxon>Diplodia</taxon>
    </lineage>
</organism>
<evidence type="ECO:0000256" key="6">
    <source>
        <dbReference type="ARBA" id="ARBA00022603"/>
    </source>
</evidence>
<protein>
    <recommendedName>
        <fullName evidence="4 11">tRNA (uracil-O(2)-)-methyltransferase</fullName>
        <ecNumber evidence="3 11">2.1.1.211</ecNumber>
    </recommendedName>
</protein>
<feature type="compositionally biased region" description="Polar residues" evidence="12">
    <location>
        <begin position="503"/>
        <end position="517"/>
    </location>
</feature>
<evidence type="ECO:0000256" key="4">
    <source>
        <dbReference type="ARBA" id="ARBA00017788"/>
    </source>
</evidence>
<proteinExistence type="inferred from homology"/>
<keyword evidence="8 11" id="KW-0949">S-adenosyl-L-methionine</keyword>
<feature type="region of interest" description="Disordered" evidence="12">
    <location>
        <begin position="1"/>
        <end position="37"/>
    </location>
</feature>
<evidence type="ECO:0000313" key="13">
    <source>
        <dbReference type="EMBL" id="OMP84865.1"/>
    </source>
</evidence>
<dbReference type="Proteomes" id="UP000190776">
    <property type="component" value="Unassembled WGS sequence"/>
</dbReference>
<keyword evidence="9 11" id="KW-0819">tRNA processing</keyword>
<evidence type="ECO:0000256" key="7">
    <source>
        <dbReference type="ARBA" id="ARBA00022679"/>
    </source>
</evidence>
<name>A0A1S8BBM3_9PEZI</name>
<evidence type="ECO:0000256" key="11">
    <source>
        <dbReference type="RuleBase" id="RU368004"/>
    </source>
</evidence>
<dbReference type="PANTHER" id="PTHR21210">
    <property type="entry name" value="TRNA (URACIL-O(2)-)-METHYLTRANSFERASE-RELATED"/>
    <property type="match status" value="1"/>
</dbReference>
<evidence type="ECO:0000256" key="3">
    <source>
        <dbReference type="ARBA" id="ARBA00012795"/>
    </source>
</evidence>
<gene>
    <name evidence="13" type="ORF">BK809_0000616</name>
</gene>
<dbReference type="OrthoDB" id="10047021at2759"/>
<dbReference type="PANTHER" id="PTHR21210:SF0">
    <property type="entry name" value="TRNA (URACIL-O(2)-)-METHYLTRANSFERASE-RELATED"/>
    <property type="match status" value="1"/>
</dbReference>
<dbReference type="GO" id="GO:0005737">
    <property type="term" value="C:cytoplasm"/>
    <property type="evidence" value="ECO:0007669"/>
    <property type="project" value="UniProtKB-SubCell"/>
</dbReference>
<dbReference type="EC" id="2.1.1.211" evidence="3 11"/>
<evidence type="ECO:0000256" key="8">
    <source>
        <dbReference type="ARBA" id="ARBA00022691"/>
    </source>
</evidence>
<comment type="function">
    <text evidence="11">Adenosyl-L-methionine (AdoMet)-dependent tRNA (uracil-O(2)-)-methyltransferase.</text>
</comment>
<keyword evidence="5 11" id="KW-0963">Cytoplasm</keyword>
<dbReference type="EMBL" id="MSZU01000086">
    <property type="protein sequence ID" value="OMP84865.1"/>
    <property type="molecule type" value="Genomic_DNA"/>
</dbReference>
<evidence type="ECO:0000313" key="14">
    <source>
        <dbReference type="Proteomes" id="UP000190776"/>
    </source>
</evidence>
<evidence type="ECO:0000256" key="2">
    <source>
        <dbReference type="ARBA" id="ARBA00009056"/>
    </source>
</evidence>
<comment type="catalytic activity">
    <reaction evidence="10 11">
        <text>uridine(44) in tRNA(Ser) + S-adenosyl-L-methionine = 2'-O-methyluridine(44) in tRNA(Ser) + S-adenosyl-L-homocysteine + H(+)</text>
        <dbReference type="Rhea" id="RHEA:43100"/>
        <dbReference type="Rhea" id="RHEA-COMP:10339"/>
        <dbReference type="Rhea" id="RHEA-COMP:10340"/>
        <dbReference type="ChEBI" id="CHEBI:15378"/>
        <dbReference type="ChEBI" id="CHEBI:57856"/>
        <dbReference type="ChEBI" id="CHEBI:59789"/>
        <dbReference type="ChEBI" id="CHEBI:65315"/>
        <dbReference type="ChEBI" id="CHEBI:74478"/>
        <dbReference type="EC" id="2.1.1.211"/>
    </reaction>
</comment>
<keyword evidence="7 11" id="KW-0808">Transferase</keyword>
<accession>A0A1S8BBM3</accession>
<feature type="region of interest" description="Disordered" evidence="12">
    <location>
        <begin position="299"/>
        <end position="325"/>
    </location>
</feature>
<dbReference type="GO" id="GO:0030488">
    <property type="term" value="P:tRNA methylation"/>
    <property type="evidence" value="ECO:0007669"/>
    <property type="project" value="UniProtKB-UniRule"/>
</dbReference>
<evidence type="ECO:0000256" key="5">
    <source>
        <dbReference type="ARBA" id="ARBA00022490"/>
    </source>
</evidence>
<dbReference type="AlphaFoldDB" id="A0A1S8BBM3"/>
<reference evidence="13 14" key="1">
    <citation type="submission" date="2017-01" db="EMBL/GenBank/DDBJ databases">
        <title>Draft genome sequence of Diplodia seriata F98.1, a fungal species involved in grapevine trunk diseases.</title>
        <authorList>
            <person name="Robert-Siegwald G."/>
            <person name="Vallet J."/>
            <person name="Abou-Mansour E."/>
            <person name="Xu J."/>
            <person name="Rey P."/>
            <person name="Bertsch C."/>
            <person name="Rego C."/>
            <person name="Larignon P."/>
            <person name="Fontaine F."/>
            <person name="Lebrun M.-H."/>
        </authorList>
    </citation>
    <scope>NUCLEOTIDE SEQUENCE [LARGE SCALE GENOMIC DNA]</scope>
    <source>
        <strain evidence="13 14">F98.1</strain>
    </source>
</reference>
<dbReference type="STRING" id="420778.A0A1S8BBM3"/>
<dbReference type="GO" id="GO:0141101">
    <property type="term" value="F:tRNA(Ser) (uridine(44)-2'-O-)-methyltransferase activity"/>
    <property type="evidence" value="ECO:0007669"/>
    <property type="project" value="UniProtKB-EC"/>
</dbReference>
<comment type="similarity">
    <text evidence="2 11">Belongs to the TRM44 family.</text>
</comment>
<dbReference type="InterPro" id="IPR011671">
    <property type="entry name" value="tRNA_uracil_MeTrfase"/>
</dbReference>
<evidence type="ECO:0000256" key="9">
    <source>
        <dbReference type="ARBA" id="ARBA00022694"/>
    </source>
</evidence>